<evidence type="ECO:0000313" key="5">
    <source>
        <dbReference type="EMBL" id="MFF0541386.1"/>
    </source>
</evidence>
<keyword evidence="2 4" id="KW-0472">Membrane</keyword>
<dbReference type="PANTHER" id="PTHR37042">
    <property type="entry name" value="OUTER MEMBRANE PROTEIN RV1973"/>
    <property type="match status" value="1"/>
</dbReference>
<accession>A0ABW6PG66</accession>
<feature type="compositionally biased region" description="Basic and acidic residues" evidence="3">
    <location>
        <begin position="45"/>
        <end position="74"/>
    </location>
</feature>
<organism evidence="5 6">
    <name type="scientific">Nocardia thailandica</name>
    <dbReference type="NCBI Taxonomy" id="257275"/>
    <lineage>
        <taxon>Bacteria</taxon>
        <taxon>Bacillati</taxon>
        <taxon>Actinomycetota</taxon>
        <taxon>Actinomycetes</taxon>
        <taxon>Mycobacteriales</taxon>
        <taxon>Nocardiaceae</taxon>
        <taxon>Nocardia</taxon>
    </lineage>
</organism>
<feature type="compositionally biased region" description="Pro residues" evidence="3">
    <location>
        <begin position="272"/>
        <end position="282"/>
    </location>
</feature>
<feature type="region of interest" description="Disordered" evidence="3">
    <location>
        <begin position="247"/>
        <end position="282"/>
    </location>
</feature>
<evidence type="ECO:0000256" key="4">
    <source>
        <dbReference type="SAM" id="Phobius"/>
    </source>
</evidence>
<keyword evidence="4" id="KW-0812">Transmembrane</keyword>
<keyword evidence="4" id="KW-1133">Transmembrane helix</keyword>
<evidence type="ECO:0000256" key="2">
    <source>
        <dbReference type="ARBA" id="ARBA00023136"/>
    </source>
</evidence>
<keyword evidence="6" id="KW-1185">Reference proteome</keyword>
<evidence type="ECO:0000256" key="1">
    <source>
        <dbReference type="ARBA" id="ARBA00004370"/>
    </source>
</evidence>
<dbReference type="PANTHER" id="PTHR37042:SF4">
    <property type="entry name" value="OUTER MEMBRANE PROTEIN RV1973"/>
    <property type="match status" value="1"/>
</dbReference>
<sequence length="282" mass="28822">MTSDDAGKKDEAAADKPDLAKAEAPDEKTAKTPEPKAEAAATETAKAEPAKTEAAKTEPAKTEPAKTEAAKTEAAKAVPAAPKGKLPTAWLAAGAAGVVAVAAVTTAVVFYLQSSDKGEKLDAISESTAAACAYGKIVANYDYSKNLDQYIESMKAGATGDYLEQFTTASDALKSLMIEQQVRSRGEDVQCGYITGTTEEAKAMVTFAQYRTNVTGSDQTPINLAVEMTLERHGDKWLVSKLDSPLLKSGGAGGAAVPGAGGAGTPGTSAPAPAPSQAPAPR</sequence>
<proteinExistence type="predicted"/>
<comment type="caution">
    <text evidence="5">The sequence shown here is derived from an EMBL/GenBank/DDBJ whole genome shotgun (WGS) entry which is preliminary data.</text>
</comment>
<feature type="compositionally biased region" description="Gly residues" evidence="3">
    <location>
        <begin position="250"/>
        <end position="265"/>
    </location>
</feature>
<evidence type="ECO:0008006" key="7">
    <source>
        <dbReference type="Google" id="ProtNLM"/>
    </source>
</evidence>
<gene>
    <name evidence="5" type="ORF">ACFYTF_00940</name>
</gene>
<evidence type="ECO:0000256" key="3">
    <source>
        <dbReference type="SAM" id="MobiDB-lite"/>
    </source>
</evidence>
<reference evidence="5 6" key="1">
    <citation type="submission" date="2024-10" db="EMBL/GenBank/DDBJ databases">
        <title>The Natural Products Discovery Center: Release of the First 8490 Sequenced Strains for Exploring Actinobacteria Biosynthetic Diversity.</title>
        <authorList>
            <person name="Kalkreuter E."/>
            <person name="Kautsar S.A."/>
            <person name="Yang D."/>
            <person name="Bader C.D."/>
            <person name="Teijaro C.N."/>
            <person name="Fluegel L."/>
            <person name="Davis C.M."/>
            <person name="Simpson J.R."/>
            <person name="Lauterbach L."/>
            <person name="Steele A.D."/>
            <person name="Gui C."/>
            <person name="Meng S."/>
            <person name="Li G."/>
            <person name="Viehrig K."/>
            <person name="Ye F."/>
            <person name="Su P."/>
            <person name="Kiefer A.F."/>
            <person name="Nichols A."/>
            <person name="Cepeda A.J."/>
            <person name="Yan W."/>
            <person name="Fan B."/>
            <person name="Jiang Y."/>
            <person name="Adhikari A."/>
            <person name="Zheng C.-J."/>
            <person name="Schuster L."/>
            <person name="Cowan T.M."/>
            <person name="Smanski M.J."/>
            <person name="Chevrette M.G."/>
            <person name="De Carvalho L.P.S."/>
            <person name="Shen B."/>
        </authorList>
    </citation>
    <scope>NUCLEOTIDE SEQUENCE [LARGE SCALE GENOMIC DNA]</scope>
    <source>
        <strain evidence="5 6">NPDC004045</strain>
    </source>
</reference>
<comment type="subcellular location">
    <subcellularLocation>
        <location evidence="1">Membrane</location>
    </subcellularLocation>
</comment>
<evidence type="ECO:0000313" key="6">
    <source>
        <dbReference type="Proteomes" id="UP001601444"/>
    </source>
</evidence>
<dbReference type="Proteomes" id="UP001601444">
    <property type="component" value="Unassembled WGS sequence"/>
</dbReference>
<dbReference type="EMBL" id="JBIAMX010000001">
    <property type="protein sequence ID" value="MFF0541386.1"/>
    <property type="molecule type" value="Genomic_DNA"/>
</dbReference>
<dbReference type="RefSeq" id="WP_387698660.1">
    <property type="nucleotide sequence ID" value="NZ_JBIAMX010000001.1"/>
</dbReference>
<protein>
    <recommendedName>
        <fullName evidence="7">Mce-associated membrane protein</fullName>
    </recommendedName>
</protein>
<feature type="compositionally biased region" description="Basic and acidic residues" evidence="3">
    <location>
        <begin position="1"/>
        <end position="37"/>
    </location>
</feature>
<feature type="transmembrane region" description="Helical" evidence="4">
    <location>
        <begin position="89"/>
        <end position="112"/>
    </location>
</feature>
<feature type="region of interest" description="Disordered" evidence="3">
    <location>
        <begin position="1"/>
        <end position="79"/>
    </location>
</feature>
<name>A0ABW6PG66_9NOCA</name>